<dbReference type="RefSeq" id="WP_013148156.1">
    <property type="nucleotide sequence ID" value="NC_014207.1"/>
</dbReference>
<dbReference type="Pfam" id="PF13689">
    <property type="entry name" value="DUF4154"/>
    <property type="match status" value="1"/>
</dbReference>
<dbReference type="eggNOG" id="ENOG5030JK8">
    <property type="taxonomic scope" value="Bacteria"/>
</dbReference>
<evidence type="ECO:0000313" key="2">
    <source>
        <dbReference type="Proteomes" id="UP000000383"/>
    </source>
</evidence>
<dbReference type="KEGG" id="meh:M301_1462"/>
<reference evidence="2" key="1">
    <citation type="submission" date="2010-05" db="EMBL/GenBank/DDBJ databases">
        <title>Complete sequence of Methylotenera sp. 301.</title>
        <authorList>
            <person name="Lucas S."/>
            <person name="Copeland A."/>
            <person name="Lapidus A."/>
            <person name="Cheng J.-F."/>
            <person name="Bruce D."/>
            <person name="Goodwin L."/>
            <person name="Pitluck S."/>
            <person name="Clum A."/>
            <person name="Land M."/>
            <person name="Hauser L."/>
            <person name="Kyrpides N."/>
            <person name="Ivanova N."/>
            <person name="Chistoservova L."/>
            <person name="Kalyuzhnaya M."/>
            <person name="Woyke T."/>
        </authorList>
    </citation>
    <scope>NUCLEOTIDE SEQUENCE [LARGE SCALE GENOMIC DNA]</scope>
    <source>
        <strain evidence="2">301</strain>
    </source>
</reference>
<keyword evidence="2" id="KW-1185">Reference proteome</keyword>
<dbReference type="Proteomes" id="UP000000383">
    <property type="component" value="Chromosome"/>
</dbReference>
<evidence type="ECO:0008006" key="3">
    <source>
        <dbReference type="Google" id="ProtNLM"/>
    </source>
</evidence>
<protein>
    <recommendedName>
        <fullName evidence="3">Transmembrane protein</fullName>
    </recommendedName>
</protein>
<name>D7DIF9_METV0</name>
<reference evidence="1 2" key="2">
    <citation type="journal article" date="2011" name="J. Bacteriol.">
        <title>Genomes of three methylotrophs from a single niche uncover genetic and metabolic divergence of Methylophilaceae.</title>
        <authorList>
            <person name="Lapidus A."/>
            <person name="Clum A."/>
            <person name="Labutti K."/>
            <person name="Kaluzhnaya M.G."/>
            <person name="Lim S."/>
            <person name="Beck D.A."/>
            <person name="Glavina Del Rio T."/>
            <person name="Nolan M."/>
            <person name="Mavromatis K."/>
            <person name="Huntemann M."/>
            <person name="Lucas S."/>
            <person name="Lidstrom M.E."/>
            <person name="Ivanova N."/>
            <person name="Chistoserdova L."/>
        </authorList>
    </citation>
    <scope>NUCLEOTIDE SEQUENCE [LARGE SCALE GENOMIC DNA]</scope>
    <source>
        <strain evidence="1 2">301</strain>
    </source>
</reference>
<evidence type="ECO:0000313" key="1">
    <source>
        <dbReference type="EMBL" id="ADI29844.1"/>
    </source>
</evidence>
<gene>
    <name evidence="1" type="ordered locus">M301_1462</name>
</gene>
<dbReference type="InterPro" id="IPR025293">
    <property type="entry name" value="YfiR/HmsC-like"/>
</dbReference>
<dbReference type="AlphaFoldDB" id="D7DIF9"/>
<dbReference type="PROSITE" id="PS51257">
    <property type="entry name" value="PROKAR_LIPOPROTEIN"/>
    <property type="match status" value="1"/>
</dbReference>
<dbReference type="OrthoDB" id="8527941at2"/>
<organism evidence="1 2">
    <name type="scientific">Methylotenera versatilis (strain 301)</name>
    <dbReference type="NCBI Taxonomy" id="666681"/>
    <lineage>
        <taxon>Bacteria</taxon>
        <taxon>Pseudomonadati</taxon>
        <taxon>Pseudomonadota</taxon>
        <taxon>Betaproteobacteria</taxon>
        <taxon>Nitrosomonadales</taxon>
        <taxon>Methylophilaceae</taxon>
        <taxon>Methylotenera</taxon>
    </lineage>
</organism>
<accession>D7DIF9</accession>
<proteinExistence type="predicted"/>
<sequence length="172" mass="19456" precursor="true">MKIKPSIYKCFIAILFGLPWVQSCRADPAPEYKLKAAFLYNFILLTEWPKTVNDSLRLCVIGKGGMDEAINDFDGTEANKRHIRVIHLLNYSNIEACEVLYLGETDSIDIQNILNKLGESPVLTVSDNFDLVKSGVMINMFPENRRLVFNVNVESAKHAHLTLSSRLVRLAK</sequence>
<dbReference type="STRING" id="666681.M301_1462"/>
<dbReference type="HOGENOM" id="CLU_093136_0_0_4"/>
<dbReference type="EMBL" id="CP002056">
    <property type="protein sequence ID" value="ADI29844.1"/>
    <property type="molecule type" value="Genomic_DNA"/>
</dbReference>